<proteinExistence type="predicted"/>
<feature type="transmembrane region" description="Helical" evidence="1">
    <location>
        <begin position="12"/>
        <end position="32"/>
    </location>
</feature>
<accession>A0A6M8HYA1</accession>
<organism evidence="2 3">
    <name type="scientific">Lichenicola cladoniae</name>
    <dbReference type="NCBI Taxonomy" id="1484109"/>
    <lineage>
        <taxon>Bacteria</taxon>
        <taxon>Pseudomonadati</taxon>
        <taxon>Pseudomonadota</taxon>
        <taxon>Alphaproteobacteria</taxon>
        <taxon>Acetobacterales</taxon>
        <taxon>Acetobacteraceae</taxon>
        <taxon>Lichenicola</taxon>
    </lineage>
</organism>
<dbReference type="KEGG" id="lck:HN018_24270"/>
<reference evidence="2 3" key="1">
    <citation type="journal article" date="2014" name="World J. Microbiol. Biotechnol.">
        <title>Biodiversity and physiological characteristics of Antarctic and Arctic lichens-associated bacteria.</title>
        <authorList>
            <person name="Lee Y.M."/>
            <person name="Kim E.H."/>
            <person name="Lee H.K."/>
            <person name="Hong S.G."/>
        </authorList>
    </citation>
    <scope>NUCLEOTIDE SEQUENCE [LARGE SCALE GENOMIC DNA]</scope>
    <source>
        <strain evidence="2 3">PAMC 26569</strain>
        <plasmid evidence="2">unnamed2</plasmid>
    </source>
</reference>
<gene>
    <name evidence="2" type="ORF">HN018_24270</name>
</gene>
<keyword evidence="1" id="KW-0472">Membrane</keyword>
<evidence type="ECO:0000313" key="3">
    <source>
        <dbReference type="Proteomes" id="UP000500767"/>
    </source>
</evidence>
<evidence type="ECO:0000256" key="1">
    <source>
        <dbReference type="SAM" id="Phobius"/>
    </source>
</evidence>
<name>A0A6M8HYA1_9PROT</name>
<protein>
    <submittedName>
        <fullName evidence="2">Uncharacterized protein</fullName>
    </submittedName>
</protein>
<dbReference type="RefSeq" id="WP_171837808.1">
    <property type="nucleotide sequence ID" value="NZ_CP053710.1"/>
</dbReference>
<keyword evidence="1" id="KW-0812">Transmembrane</keyword>
<dbReference type="EMBL" id="CP053710">
    <property type="protein sequence ID" value="QKE93328.1"/>
    <property type="molecule type" value="Genomic_DNA"/>
</dbReference>
<evidence type="ECO:0000313" key="2">
    <source>
        <dbReference type="EMBL" id="QKE93328.1"/>
    </source>
</evidence>
<sequence length="72" mass="7847">MPRRLTKWLPLIALNVVVLALLMSGAIIPIHASPLTKLLGTLILGGAVQGLYGYIVGFPFGDDPKKRFFISR</sequence>
<geneLocation type="plasmid" evidence="2 3">
    <name>unnamed2</name>
</geneLocation>
<keyword evidence="2" id="KW-0614">Plasmid</keyword>
<feature type="transmembrane region" description="Helical" evidence="1">
    <location>
        <begin position="38"/>
        <end position="60"/>
    </location>
</feature>
<keyword evidence="1" id="KW-1133">Transmembrane helix</keyword>
<dbReference type="Proteomes" id="UP000500767">
    <property type="component" value="Plasmid unnamed2"/>
</dbReference>
<dbReference type="AlphaFoldDB" id="A0A6M8HYA1"/>
<keyword evidence="3" id="KW-1185">Reference proteome</keyword>